<proteinExistence type="inferred from homology"/>
<evidence type="ECO:0000313" key="14">
    <source>
        <dbReference type="Proteomes" id="UP000067626"/>
    </source>
</evidence>
<accession>A0A0K1EDP8</accession>
<feature type="binding site" evidence="11">
    <location>
        <position position="127"/>
    </location>
    <ligand>
        <name>FMN</name>
        <dbReference type="ChEBI" id="CHEBI:58210"/>
    </ligand>
</feature>
<evidence type="ECO:0000256" key="3">
    <source>
        <dbReference type="ARBA" id="ARBA00022630"/>
    </source>
</evidence>
<dbReference type="Proteomes" id="UP000067626">
    <property type="component" value="Chromosome"/>
</dbReference>
<comment type="subunit">
    <text evidence="10 11">Homooctamer. Dimer of tetramers.</text>
</comment>
<dbReference type="GO" id="GO:0010181">
    <property type="term" value="F:FMN binding"/>
    <property type="evidence" value="ECO:0007669"/>
    <property type="project" value="UniProtKB-UniRule"/>
</dbReference>
<dbReference type="InterPro" id="IPR013785">
    <property type="entry name" value="Aldolase_TIM"/>
</dbReference>
<dbReference type="PIRSF" id="PIRSF003314">
    <property type="entry name" value="IPP_isomerase"/>
    <property type="match status" value="1"/>
</dbReference>
<evidence type="ECO:0000313" key="13">
    <source>
        <dbReference type="EMBL" id="AKT39000.1"/>
    </source>
</evidence>
<keyword evidence="8 11" id="KW-0414">Isoprene biosynthesis</keyword>
<dbReference type="GO" id="GO:0070402">
    <property type="term" value="F:NADPH binding"/>
    <property type="evidence" value="ECO:0007669"/>
    <property type="project" value="UniProtKB-UniRule"/>
</dbReference>
<evidence type="ECO:0000256" key="2">
    <source>
        <dbReference type="ARBA" id="ARBA00022490"/>
    </source>
</evidence>
<protein>
    <recommendedName>
        <fullName evidence="11">Isopentenyl-diphosphate delta-isomerase</fullName>
        <shortName evidence="11">IPP isomerase</shortName>
        <ecNumber evidence="11">5.3.3.2</ecNumber>
    </recommendedName>
    <alternativeName>
        <fullName evidence="11">Isopentenyl diphosphate:dimethylallyl diphosphate isomerase</fullName>
    </alternativeName>
    <alternativeName>
        <fullName evidence="11">Isopentenyl pyrophosphate isomerase</fullName>
    </alternativeName>
    <alternativeName>
        <fullName evidence="11">Type 2 isopentenyl diphosphate isomerase</fullName>
        <shortName evidence="11">IDI-2</shortName>
    </alternativeName>
</protein>
<feature type="domain" description="FMN-dependent dehydrogenase" evidence="12">
    <location>
        <begin position="176"/>
        <end position="339"/>
    </location>
</feature>
<evidence type="ECO:0000256" key="6">
    <source>
        <dbReference type="ARBA" id="ARBA00022842"/>
    </source>
</evidence>
<comment type="caution">
    <text evidence="11">Lacks conserved residue(s) required for the propagation of feature annotation.</text>
</comment>
<keyword evidence="6 11" id="KW-0460">Magnesium</keyword>
<dbReference type="SUPFAM" id="SSF51395">
    <property type="entry name" value="FMN-linked oxidoreductases"/>
    <property type="match status" value="1"/>
</dbReference>
<dbReference type="GO" id="GO:0000287">
    <property type="term" value="F:magnesium ion binding"/>
    <property type="evidence" value="ECO:0007669"/>
    <property type="project" value="UniProtKB-UniRule"/>
</dbReference>
<comment type="similarity">
    <text evidence="11">Belongs to the IPP isomerase type 2 family.</text>
</comment>
<keyword evidence="2 11" id="KW-0963">Cytoplasm</keyword>
<dbReference type="GO" id="GO:0008299">
    <property type="term" value="P:isoprenoid biosynthetic process"/>
    <property type="evidence" value="ECO:0007669"/>
    <property type="project" value="UniProtKB-UniRule"/>
</dbReference>
<comment type="subcellular location">
    <subcellularLocation>
        <location evidence="11">Cytoplasm</location>
    </subcellularLocation>
</comment>
<keyword evidence="4 11" id="KW-0288">FMN</keyword>
<organism evidence="13 14">
    <name type="scientific">Chondromyces crocatus</name>
    <dbReference type="NCBI Taxonomy" id="52"/>
    <lineage>
        <taxon>Bacteria</taxon>
        <taxon>Pseudomonadati</taxon>
        <taxon>Myxococcota</taxon>
        <taxon>Polyangia</taxon>
        <taxon>Polyangiales</taxon>
        <taxon>Polyangiaceae</taxon>
        <taxon>Chondromyces</taxon>
    </lineage>
</organism>
<evidence type="ECO:0000256" key="5">
    <source>
        <dbReference type="ARBA" id="ARBA00022723"/>
    </source>
</evidence>
<evidence type="ECO:0000256" key="4">
    <source>
        <dbReference type="ARBA" id="ARBA00022643"/>
    </source>
</evidence>
<comment type="catalytic activity">
    <reaction evidence="11">
        <text>isopentenyl diphosphate = dimethylallyl diphosphate</text>
        <dbReference type="Rhea" id="RHEA:23284"/>
        <dbReference type="ChEBI" id="CHEBI:57623"/>
        <dbReference type="ChEBI" id="CHEBI:128769"/>
        <dbReference type="EC" id="5.3.3.2"/>
    </reaction>
</comment>
<dbReference type="KEGG" id="ccro:CMC5_031470"/>
<dbReference type="GO" id="GO:0016491">
    <property type="term" value="F:oxidoreductase activity"/>
    <property type="evidence" value="ECO:0007669"/>
    <property type="project" value="InterPro"/>
</dbReference>
<dbReference type="Gene3D" id="3.20.20.70">
    <property type="entry name" value="Aldolase class I"/>
    <property type="match status" value="1"/>
</dbReference>
<feature type="binding site" evidence="11">
    <location>
        <begin position="70"/>
        <end position="72"/>
    </location>
    <ligand>
        <name>FMN</name>
        <dbReference type="ChEBI" id="CHEBI:58210"/>
    </ligand>
</feature>
<dbReference type="Pfam" id="PF01070">
    <property type="entry name" value="FMN_dh"/>
    <property type="match status" value="2"/>
</dbReference>
<comment type="cofactor">
    <cofactor evidence="1 11">
        <name>FMN</name>
        <dbReference type="ChEBI" id="CHEBI:58210"/>
    </cofactor>
</comment>
<dbReference type="OrthoDB" id="9795032at2"/>
<dbReference type="InterPro" id="IPR000262">
    <property type="entry name" value="FMN-dep_DH"/>
</dbReference>
<dbReference type="AlphaFoldDB" id="A0A0K1EDP8"/>
<keyword evidence="9 11" id="KW-0413">Isomerase</keyword>
<keyword evidence="3 11" id="KW-0285">Flavoprotein</keyword>
<dbReference type="SMART" id="SM01240">
    <property type="entry name" value="IMPDH"/>
    <property type="match status" value="1"/>
</dbReference>
<evidence type="ECO:0000256" key="7">
    <source>
        <dbReference type="ARBA" id="ARBA00022857"/>
    </source>
</evidence>
<feature type="binding site" evidence="11">
    <location>
        <begin position="294"/>
        <end position="295"/>
    </location>
    <ligand>
        <name>FMN</name>
        <dbReference type="ChEBI" id="CHEBI:58210"/>
    </ligand>
</feature>
<comment type="cofactor">
    <cofactor evidence="11">
        <name>NADPH</name>
        <dbReference type="ChEBI" id="CHEBI:57783"/>
    </cofactor>
</comment>
<feature type="binding site" evidence="11">
    <location>
        <position position="193"/>
    </location>
    <ligand>
        <name>FMN</name>
        <dbReference type="ChEBI" id="CHEBI:58210"/>
    </ligand>
</feature>
<dbReference type="PATRIC" id="fig|52.7.peg.3456"/>
<dbReference type="CDD" id="cd02811">
    <property type="entry name" value="IDI-2_FMN"/>
    <property type="match status" value="1"/>
</dbReference>
<evidence type="ECO:0000256" key="8">
    <source>
        <dbReference type="ARBA" id="ARBA00023229"/>
    </source>
</evidence>
<dbReference type="InterPro" id="IPR011179">
    <property type="entry name" value="IPdP_isomerase"/>
</dbReference>
<evidence type="ECO:0000256" key="11">
    <source>
        <dbReference type="HAMAP-Rule" id="MF_00354"/>
    </source>
</evidence>
<dbReference type="NCBIfam" id="TIGR02151">
    <property type="entry name" value="IPP_isom_2"/>
    <property type="match status" value="1"/>
</dbReference>
<feature type="binding site" evidence="11">
    <location>
        <begin position="11"/>
        <end position="12"/>
    </location>
    <ligand>
        <name>substrate</name>
    </ligand>
</feature>
<dbReference type="PANTHER" id="PTHR43665">
    <property type="entry name" value="ISOPENTENYL-DIPHOSPHATE DELTA-ISOMERASE"/>
    <property type="match status" value="1"/>
</dbReference>
<dbReference type="EMBL" id="CP012159">
    <property type="protein sequence ID" value="AKT39000.1"/>
    <property type="molecule type" value="Genomic_DNA"/>
</dbReference>
<evidence type="ECO:0000259" key="12">
    <source>
        <dbReference type="Pfam" id="PF01070"/>
    </source>
</evidence>
<feature type="binding site" evidence="11">
    <location>
        <position position="100"/>
    </location>
    <ligand>
        <name>FMN</name>
        <dbReference type="ChEBI" id="CHEBI:58210"/>
    </ligand>
</feature>
<feature type="binding site" evidence="11">
    <location>
        <position position="223"/>
    </location>
    <ligand>
        <name>FMN</name>
        <dbReference type="ChEBI" id="CHEBI:58210"/>
    </ligand>
</feature>
<feature type="domain" description="FMN-dependent dehydrogenase" evidence="12">
    <location>
        <begin position="8"/>
        <end position="155"/>
    </location>
</feature>
<sequence length="360" mass="37604">MTDDGKYISGRKADHIELCATGDVGFRSKTTLLEEVGLVHDALPEMSLDAVDTSTLILGKRLRAPILIAAMTGGTERAQAINRELAQIAEERGYGFGLGSQRAMLNGATVATYEVRDVAPSTLVLGNIGVVQAKTLSTEAVAELVAQVGADALCVHLNPAMELVQPGGDRDFSGALETLERLAAELSVPVVAKETGCGIGPRTAARLVKAGVRHVDVSGAGGTSWVAVETARAAGSGRALGEALRDWGVPTAASVAIVRAARPRFRTIIATGGLSTGLDVARALALGADAGGIARAALQELVAGGREAVIRLLEQVENELRAVMLLVGARDLGMLRKTKIVCGPELRRWLKLARRRSKKG</sequence>
<feature type="binding site" evidence="11">
    <location>
        <begin position="100"/>
        <end position="102"/>
    </location>
    <ligand>
        <name>substrate</name>
    </ligand>
</feature>
<dbReference type="PANTHER" id="PTHR43665:SF1">
    <property type="entry name" value="ISOPENTENYL-DIPHOSPHATE DELTA-ISOMERASE"/>
    <property type="match status" value="1"/>
</dbReference>
<dbReference type="EC" id="5.3.3.2" evidence="11"/>
<dbReference type="STRING" id="52.CMC5_031470"/>
<feature type="binding site" evidence="11">
    <location>
        <position position="162"/>
    </location>
    <ligand>
        <name>Mg(2+)</name>
        <dbReference type="ChEBI" id="CHEBI:18420"/>
    </ligand>
</feature>
<dbReference type="RefSeq" id="WP_050431157.1">
    <property type="nucleotide sequence ID" value="NZ_CP012159.1"/>
</dbReference>
<feature type="binding site" evidence="11">
    <location>
        <position position="218"/>
    </location>
    <ligand>
        <name>FMN</name>
        <dbReference type="ChEBI" id="CHEBI:58210"/>
    </ligand>
</feature>
<dbReference type="GO" id="GO:0005737">
    <property type="term" value="C:cytoplasm"/>
    <property type="evidence" value="ECO:0007669"/>
    <property type="project" value="UniProtKB-SubCell"/>
</dbReference>
<dbReference type="HAMAP" id="MF_00354">
    <property type="entry name" value="Idi_2"/>
    <property type="match status" value="1"/>
</dbReference>
<gene>
    <name evidence="11 13" type="primary">fni</name>
    <name evidence="13" type="ORF">CMC5_031470</name>
</gene>
<dbReference type="GO" id="GO:0004452">
    <property type="term" value="F:isopentenyl-diphosphate delta-isomerase activity"/>
    <property type="evidence" value="ECO:0007669"/>
    <property type="project" value="UniProtKB-UniRule"/>
</dbReference>
<keyword evidence="7 11" id="KW-0521">NADP</keyword>
<keyword evidence="5 11" id="KW-0479">Metal-binding</keyword>
<evidence type="ECO:0000256" key="9">
    <source>
        <dbReference type="ARBA" id="ARBA00023235"/>
    </source>
</evidence>
<keyword evidence="14" id="KW-1185">Reference proteome</keyword>
<reference evidence="13 14" key="1">
    <citation type="submission" date="2015-07" db="EMBL/GenBank/DDBJ databases">
        <title>Genome analysis of myxobacterium Chondromyces crocatus Cm c5 reveals a high potential for natural compound synthesis and the genetic basis for the loss of fruiting body formation.</title>
        <authorList>
            <person name="Zaburannyi N."/>
            <person name="Bunk B."/>
            <person name="Maier J."/>
            <person name="Overmann J."/>
            <person name="Mueller R."/>
        </authorList>
    </citation>
    <scope>NUCLEOTIDE SEQUENCE [LARGE SCALE GENOMIC DNA]</scope>
    <source>
        <strain evidence="13 14">Cm c5</strain>
    </source>
</reference>
<name>A0A0K1EDP8_CHOCO</name>
<comment type="function">
    <text evidence="11">Involved in the biosynthesis of isoprenoids. Catalyzes the 1,3-allylic rearrangement of the homoallylic substrate isopentenyl (IPP) to its allylic isomer, dimethylallyl diphosphate (DMAPP).</text>
</comment>
<comment type="cofactor">
    <cofactor evidence="11">
        <name>Mg(2+)</name>
        <dbReference type="ChEBI" id="CHEBI:18420"/>
    </cofactor>
</comment>
<evidence type="ECO:0000256" key="10">
    <source>
        <dbReference type="ARBA" id="ARBA00025810"/>
    </source>
</evidence>
<evidence type="ECO:0000256" key="1">
    <source>
        <dbReference type="ARBA" id="ARBA00001917"/>
    </source>
</evidence>